<protein>
    <submittedName>
        <fullName evidence="1">Uncharacterized protein</fullName>
    </submittedName>
</protein>
<keyword evidence="2" id="KW-1185">Reference proteome</keyword>
<dbReference type="Proteomes" id="UP000029409">
    <property type="component" value="Chromosome"/>
</dbReference>
<gene>
    <name evidence="1" type="ORF">PDUR_11960</name>
</gene>
<dbReference type="EMBL" id="CP009288">
    <property type="protein sequence ID" value="AIQ12536.1"/>
    <property type="molecule type" value="Genomic_DNA"/>
</dbReference>
<proteinExistence type="predicted"/>
<sequence length="68" mass="7754">MRGGAAKRKLGSEGALSEIRKQQRPELQAFLVVRGNPYVKQKFSLYSAFLARCDTLNLNVDMYFKELT</sequence>
<evidence type="ECO:0000313" key="2">
    <source>
        <dbReference type="Proteomes" id="UP000029409"/>
    </source>
</evidence>
<dbReference type="STRING" id="44251.PDUR_11960"/>
<dbReference type="eggNOG" id="ENOG50307IR">
    <property type="taxonomic scope" value="Bacteria"/>
</dbReference>
<evidence type="ECO:0000313" key="1">
    <source>
        <dbReference type="EMBL" id="AIQ12536.1"/>
    </source>
</evidence>
<dbReference type="KEGG" id="pdu:PDUR_11960"/>
<dbReference type="AlphaFoldDB" id="A0A089HKQ6"/>
<organism evidence="1 2">
    <name type="scientific">Paenibacillus durus</name>
    <name type="common">Paenibacillus azotofixans</name>
    <dbReference type="NCBI Taxonomy" id="44251"/>
    <lineage>
        <taxon>Bacteria</taxon>
        <taxon>Bacillati</taxon>
        <taxon>Bacillota</taxon>
        <taxon>Bacilli</taxon>
        <taxon>Bacillales</taxon>
        <taxon>Paenibacillaceae</taxon>
        <taxon>Paenibacillus</taxon>
    </lineage>
</organism>
<name>A0A089HKQ6_PAEDU</name>
<reference evidence="1 2" key="1">
    <citation type="submission" date="2014-08" db="EMBL/GenBank/DDBJ databases">
        <title>Comparative genomics of the Paenibacillus odorifer group.</title>
        <authorList>
            <person name="den Bakker H.C."/>
            <person name="Tsai Y.-C."/>
            <person name="Martin N."/>
            <person name="Korlach J."/>
            <person name="Wiedmann M."/>
        </authorList>
    </citation>
    <scope>NUCLEOTIDE SEQUENCE [LARGE SCALE GENOMIC DNA]</scope>
    <source>
        <strain evidence="1 2">DSM 1735</strain>
    </source>
</reference>
<accession>A0A089HKQ6</accession>